<dbReference type="AlphaFoldDB" id="A0AAN8R6P4"/>
<accession>A0AAN8R6P4</accession>
<dbReference type="EMBL" id="JAGTTL010000012">
    <property type="protein sequence ID" value="KAK6315532.1"/>
    <property type="molecule type" value="Genomic_DNA"/>
</dbReference>
<comment type="caution">
    <text evidence="1">The sequence shown here is derived from an EMBL/GenBank/DDBJ whole genome shotgun (WGS) entry which is preliminary data.</text>
</comment>
<evidence type="ECO:0000313" key="1">
    <source>
        <dbReference type="EMBL" id="KAK6315532.1"/>
    </source>
</evidence>
<keyword evidence="2" id="KW-1185">Reference proteome</keyword>
<protein>
    <submittedName>
        <fullName evidence="1">Uncharacterized protein</fullName>
    </submittedName>
</protein>
<gene>
    <name evidence="1" type="ORF">J4Q44_G00150610</name>
</gene>
<sequence length="177" mass="19730">MPLADFYSIKPYANEGPIDFWIRLNKAAEAAVQYLVSEGRTLPNQCSELAVMFVRNCPDKELAQVFKSKPIGDWTASEVQDRLDELLREHKACSTQLSQQVAAVFDCPQEGVGPVKRPNVSYFSQCGREPDQAPSVSEGGTLMNVLTLLEKALVSSTQSVNRGPRKQFHKRQRECAV</sequence>
<name>A0AAN8R6P4_9TELE</name>
<evidence type="ECO:0000313" key="2">
    <source>
        <dbReference type="Proteomes" id="UP001356427"/>
    </source>
</evidence>
<proteinExistence type="predicted"/>
<reference evidence="1 2" key="1">
    <citation type="submission" date="2021-04" db="EMBL/GenBank/DDBJ databases">
        <authorList>
            <person name="De Guttry C."/>
            <person name="Zahm M."/>
            <person name="Klopp C."/>
            <person name="Cabau C."/>
            <person name="Louis A."/>
            <person name="Berthelot C."/>
            <person name="Parey E."/>
            <person name="Roest Crollius H."/>
            <person name="Montfort J."/>
            <person name="Robinson-Rechavi M."/>
            <person name="Bucao C."/>
            <person name="Bouchez O."/>
            <person name="Gislard M."/>
            <person name="Lluch J."/>
            <person name="Milhes M."/>
            <person name="Lampietro C."/>
            <person name="Lopez Roques C."/>
            <person name="Donnadieu C."/>
            <person name="Braasch I."/>
            <person name="Desvignes T."/>
            <person name="Postlethwait J."/>
            <person name="Bobe J."/>
            <person name="Wedekind C."/>
            <person name="Guiguen Y."/>
        </authorList>
    </citation>
    <scope>NUCLEOTIDE SEQUENCE [LARGE SCALE GENOMIC DNA]</scope>
    <source>
        <strain evidence="1">Cs_M1</strain>
        <tissue evidence="1">Blood</tissue>
    </source>
</reference>
<dbReference type="Proteomes" id="UP001356427">
    <property type="component" value="Unassembled WGS sequence"/>
</dbReference>
<organism evidence="1 2">
    <name type="scientific">Coregonus suidteri</name>
    <dbReference type="NCBI Taxonomy" id="861788"/>
    <lineage>
        <taxon>Eukaryota</taxon>
        <taxon>Metazoa</taxon>
        <taxon>Chordata</taxon>
        <taxon>Craniata</taxon>
        <taxon>Vertebrata</taxon>
        <taxon>Euteleostomi</taxon>
        <taxon>Actinopterygii</taxon>
        <taxon>Neopterygii</taxon>
        <taxon>Teleostei</taxon>
        <taxon>Protacanthopterygii</taxon>
        <taxon>Salmoniformes</taxon>
        <taxon>Salmonidae</taxon>
        <taxon>Coregoninae</taxon>
        <taxon>Coregonus</taxon>
    </lineage>
</organism>